<feature type="transmembrane region" description="Helical" evidence="6">
    <location>
        <begin position="196"/>
        <end position="218"/>
    </location>
</feature>
<keyword evidence="3 6" id="KW-0812">Transmembrane</keyword>
<keyword evidence="8" id="KW-1185">Reference proteome</keyword>
<accession>A0A1W1XIY3</accession>
<dbReference type="OrthoDB" id="9792579at2"/>
<dbReference type="GO" id="GO:0022857">
    <property type="term" value="F:transmembrane transporter activity"/>
    <property type="evidence" value="ECO:0007669"/>
    <property type="project" value="InterPro"/>
</dbReference>
<feature type="transmembrane region" description="Helical" evidence="6">
    <location>
        <begin position="6"/>
        <end position="29"/>
    </location>
</feature>
<keyword evidence="5 6" id="KW-0472">Membrane</keyword>
<dbReference type="EMBL" id="FWXH01000006">
    <property type="protein sequence ID" value="SMC23933.1"/>
    <property type="molecule type" value="Genomic_DNA"/>
</dbReference>
<dbReference type="PANTHER" id="PTHR43370">
    <property type="entry name" value="SUGAR ABC TRANSPORTER INTEGRAL MEMBRANE PROTEIN-RELATED"/>
    <property type="match status" value="1"/>
</dbReference>
<feature type="transmembrane region" description="Helical" evidence="6">
    <location>
        <begin position="63"/>
        <end position="85"/>
    </location>
</feature>
<keyword evidence="2" id="KW-1003">Cell membrane</keyword>
<sequence>MDKMTLIVSIVAATLRMATPLIFTGLGGVFSENSGVVNIGLEGMMIIGAFFAVLGSYLTGSPIIGILFAAVAGGVIAALHAFLSIHLRADQVISGTAINLFATAFASFMIFRVFNTGGQTNIVNSLSYHIPKFIENIPVFGKLLGGLNWFVYIAIILVFITDFILYKTPFGLRIRAVGEHPGAADTLGISVYKIRYICVILSGVLAGIGGASLSIGLSNLFREGMTAGRGYIALAAMIFGNWRPKGTMWACLLFAFGSALQINAQMLSFQIPDEIYAMIPYVLTMFALAGFVGKTVAPAADGIAYIKGKR</sequence>
<feature type="transmembrane region" description="Helical" evidence="6">
    <location>
        <begin position="249"/>
        <end position="269"/>
    </location>
</feature>
<reference evidence="7 8" key="1">
    <citation type="submission" date="2017-04" db="EMBL/GenBank/DDBJ databases">
        <authorList>
            <person name="Afonso C.L."/>
            <person name="Miller P.J."/>
            <person name="Scott M.A."/>
            <person name="Spackman E."/>
            <person name="Goraichik I."/>
            <person name="Dimitrov K.M."/>
            <person name="Suarez D.L."/>
            <person name="Swayne D.E."/>
        </authorList>
    </citation>
    <scope>NUCLEOTIDE SEQUENCE [LARGE SCALE GENOMIC DNA]</scope>
    <source>
        <strain evidence="7 8">DSM 12555</strain>
    </source>
</reference>
<dbReference type="RefSeq" id="WP_084115729.1">
    <property type="nucleotide sequence ID" value="NZ_FWXH01000006.1"/>
</dbReference>
<comment type="subcellular location">
    <subcellularLocation>
        <location evidence="1">Cell membrane</location>
        <topology evidence="1">Multi-pass membrane protein</topology>
    </subcellularLocation>
</comment>
<feature type="transmembrane region" description="Helical" evidence="6">
    <location>
        <begin position="92"/>
        <end position="114"/>
    </location>
</feature>
<evidence type="ECO:0000313" key="8">
    <source>
        <dbReference type="Proteomes" id="UP000192468"/>
    </source>
</evidence>
<feature type="transmembrane region" description="Helical" evidence="6">
    <location>
        <begin position="224"/>
        <end position="242"/>
    </location>
</feature>
<dbReference type="Proteomes" id="UP000192468">
    <property type="component" value="Unassembled WGS sequence"/>
</dbReference>
<organism evidence="7 8">
    <name type="scientific">Clostridium acidisoli DSM 12555</name>
    <dbReference type="NCBI Taxonomy" id="1121291"/>
    <lineage>
        <taxon>Bacteria</taxon>
        <taxon>Bacillati</taxon>
        <taxon>Bacillota</taxon>
        <taxon>Clostridia</taxon>
        <taxon>Eubacteriales</taxon>
        <taxon>Clostridiaceae</taxon>
        <taxon>Clostridium</taxon>
    </lineage>
</organism>
<proteinExistence type="predicted"/>
<dbReference type="PANTHER" id="PTHR43370:SF1">
    <property type="entry name" value="GUANOSINE ABC TRANSPORTER PERMEASE PROTEIN NUPQ"/>
    <property type="match status" value="1"/>
</dbReference>
<dbReference type="STRING" id="1121291.SAMN02745134_02038"/>
<evidence type="ECO:0000256" key="6">
    <source>
        <dbReference type="SAM" id="Phobius"/>
    </source>
</evidence>
<dbReference type="CDD" id="cd06580">
    <property type="entry name" value="TM_PBP1_transp_TpRbsC_like"/>
    <property type="match status" value="1"/>
</dbReference>
<gene>
    <name evidence="7" type="ORF">SAMN02745134_02038</name>
</gene>
<dbReference type="InterPro" id="IPR001851">
    <property type="entry name" value="ABC_transp_permease"/>
</dbReference>
<feature type="transmembrane region" description="Helical" evidence="6">
    <location>
        <begin position="36"/>
        <end position="57"/>
    </location>
</feature>
<protein>
    <submittedName>
        <fullName evidence="7">Nucleoside ABC transporter membrane protein</fullName>
    </submittedName>
</protein>
<evidence type="ECO:0000256" key="2">
    <source>
        <dbReference type="ARBA" id="ARBA00022475"/>
    </source>
</evidence>
<feature type="transmembrane region" description="Helical" evidence="6">
    <location>
        <begin position="149"/>
        <end position="166"/>
    </location>
</feature>
<name>A0A1W1XIY3_9CLOT</name>
<evidence type="ECO:0000256" key="5">
    <source>
        <dbReference type="ARBA" id="ARBA00023136"/>
    </source>
</evidence>
<keyword evidence="4 6" id="KW-1133">Transmembrane helix</keyword>
<evidence type="ECO:0000256" key="1">
    <source>
        <dbReference type="ARBA" id="ARBA00004651"/>
    </source>
</evidence>
<dbReference type="GO" id="GO:0005886">
    <property type="term" value="C:plasma membrane"/>
    <property type="evidence" value="ECO:0007669"/>
    <property type="project" value="UniProtKB-SubCell"/>
</dbReference>
<feature type="transmembrane region" description="Helical" evidence="6">
    <location>
        <begin position="275"/>
        <end position="300"/>
    </location>
</feature>
<dbReference type="AlphaFoldDB" id="A0A1W1XIY3"/>
<evidence type="ECO:0000313" key="7">
    <source>
        <dbReference type="EMBL" id="SMC23933.1"/>
    </source>
</evidence>
<evidence type="ECO:0000256" key="4">
    <source>
        <dbReference type="ARBA" id="ARBA00022989"/>
    </source>
</evidence>
<evidence type="ECO:0000256" key="3">
    <source>
        <dbReference type="ARBA" id="ARBA00022692"/>
    </source>
</evidence>
<dbReference type="Pfam" id="PF02653">
    <property type="entry name" value="BPD_transp_2"/>
    <property type="match status" value="1"/>
</dbReference>